<feature type="region of interest" description="Disordered" evidence="1">
    <location>
        <begin position="641"/>
        <end position="746"/>
    </location>
</feature>
<evidence type="ECO:0000256" key="2">
    <source>
        <dbReference type="SAM" id="Phobius"/>
    </source>
</evidence>
<feature type="transmembrane region" description="Helical" evidence="2">
    <location>
        <begin position="26"/>
        <end position="51"/>
    </location>
</feature>
<keyword evidence="2" id="KW-1133">Transmembrane helix</keyword>
<evidence type="ECO:0000256" key="1">
    <source>
        <dbReference type="SAM" id="MobiDB-lite"/>
    </source>
</evidence>
<keyword evidence="2" id="KW-0472">Membrane</keyword>
<sequence length="746" mass="76664">MSVSVLFRALWLHLRVCWDIDPGRPFMILSILAGIVVPVAFTAVSMTVTGVSYRTGLVCLPNHNKAIVTFWAWEVGFAGAALLVQGVTTGYCLWVFLRVLVRGKRGGGSERASMVPASSGSGPGHSSLASEGSGLSAERSRKTWRQVRRIMLLQWRQIALTVVMAVESLFYIIVFVAQDTRFGEVAAKANEPEAKTWSACLVLTGGDRAACMQYAEKLAISQDLVLGSLLLGSVSTIIALYPCTSQLTYLFQLIGTQNFLLLAKSSIFIGWWELLGRPFSRFDRRGSDLPLTSLKPPEKPEGHALRPNTAKPSTANTQDYGTNGTTPLMATNSSAAPSRASILFGGGHRLPRSRSSHRNSSSTTSSSSFHGIAVDMPPVTVNNPYKLSLPSERAASQGTNPAERARLARVGDIVDLHNLYATDVRDDRQAFNAARPATPPPPPLPLNIAKSLPRTKSTATTGSKGGPGTSAVQPPMAASAASLSLPSRTPSPSSSFSFSSSTPPALRAGVRAHDNAAPPPPSSSSLPLQPTASSTFLARSATVHTPPPQSHIPDFLRPSRSIGNLLTPTAAAAGSATTTATTTTTVDGGGGGGGGIANMHRLPSWVRGGGSSSTMTADLRDAMRGRGGLALHPVRADDEFGGAGGLASGNGNGNGGGGGEAESGVGVGRGRSGGGAGDEAAGMGGVGRVMVGGGTSGGDAEGRSGSGRGGEGAAGGGGGVVTTLKEILDQGPGGADQDGGRTRETS</sequence>
<evidence type="ECO:0008006" key="5">
    <source>
        <dbReference type="Google" id="ProtNLM"/>
    </source>
</evidence>
<feature type="region of interest" description="Disordered" evidence="1">
    <location>
        <begin position="107"/>
        <end position="137"/>
    </location>
</feature>
<feature type="compositionally biased region" description="Gly residues" evidence="1">
    <location>
        <begin position="641"/>
        <end position="720"/>
    </location>
</feature>
<feature type="transmembrane region" description="Helical" evidence="2">
    <location>
        <begin position="250"/>
        <end position="272"/>
    </location>
</feature>
<keyword evidence="4" id="KW-1185">Reference proteome</keyword>
<feature type="transmembrane region" description="Helical" evidence="2">
    <location>
        <begin position="158"/>
        <end position="177"/>
    </location>
</feature>
<reference evidence="3 4" key="1">
    <citation type="submission" date="2024-02" db="EMBL/GenBank/DDBJ databases">
        <title>De novo assembly and annotation of 12 fungi associated with fruit tree decline syndrome in Ontario, Canada.</title>
        <authorList>
            <person name="Sulman M."/>
            <person name="Ellouze W."/>
            <person name="Ilyukhin E."/>
        </authorList>
    </citation>
    <scope>NUCLEOTIDE SEQUENCE [LARGE SCALE GENOMIC DNA]</scope>
    <source>
        <strain evidence="3 4">FDS-637</strain>
    </source>
</reference>
<comment type="caution">
    <text evidence="3">The sequence shown here is derived from an EMBL/GenBank/DDBJ whole genome shotgun (WGS) entry which is preliminary data.</text>
</comment>
<feature type="compositionally biased region" description="Low complexity" evidence="1">
    <location>
        <begin position="116"/>
        <end position="137"/>
    </location>
</feature>
<feature type="compositionally biased region" description="Low complexity" evidence="1">
    <location>
        <begin position="477"/>
        <end position="505"/>
    </location>
</feature>
<dbReference type="PANTHER" id="PTHR42058">
    <property type="entry name" value="G_PROTEIN_RECEP_F2_4 DOMAIN-CONTAINING PROTEIN"/>
    <property type="match status" value="1"/>
</dbReference>
<proteinExistence type="predicted"/>
<dbReference type="GeneID" id="92005341"/>
<feature type="transmembrane region" description="Helical" evidence="2">
    <location>
        <begin position="71"/>
        <end position="97"/>
    </location>
</feature>
<feature type="region of interest" description="Disordered" evidence="1">
    <location>
        <begin position="573"/>
        <end position="593"/>
    </location>
</feature>
<feature type="region of interest" description="Disordered" evidence="1">
    <location>
        <begin position="511"/>
        <end position="530"/>
    </location>
</feature>
<dbReference type="PANTHER" id="PTHR42058:SF1">
    <property type="entry name" value="G-PROTEIN COUPLED RECEPTORS FAMILY 2 PROFILE 2 DOMAIN-CONTAINING PROTEIN"/>
    <property type="match status" value="1"/>
</dbReference>
<dbReference type="InterPro" id="IPR053247">
    <property type="entry name" value="GPCR_GPR1/git3-like"/>
</dbReference>
<evidence type="ECO:0000313" key="4">
    <source>
        <dbReference type="Proteomes" id="UP001430584"/>
    </source>
</evidence>
<organism evidence="3 4">
    <name type="scientific">Diplodia seriata</name>
    <dbReference type="NCBI Taxonomy" id="420778"/>
    <lineage>
        <taxon>Eukaryota</taxon>
        <taxon>Fungi</taxon>
        <taxon>Dikarya</taxon>
        <taxon>Ascomycota</taxon>
        <taxon>Pezizomycotina</taxon>
        <taxon>Dothideomycetes</taxon>
        <taxon>Dothideomycetes incertae sedis</taxon>
        <taxon>Botryosphaeriales</taxon>
        <taxon>Botryosphaeriaceae</taxon>
        <taxon>Diplodia</taxon>
    </lineage>
</organism>
<dbReference type="Proteomes" id="UP001430584">
    <property type="component" value="Unassembled WGS sequence"/>
</dbReference>
<feature type="compositionally biased region" description="Polar residues" evidence="1">
    <location>
        <begin position="310"/>
        <end position="336"/>
    </location>
</feature>
<evidence type="ECO:0000313" key="3">
    <source>
        <dbReference type="EMBL" id="KAL0265291.1"/>
    </source>
</evidence>
<feature type="transmembrane region" description="Helical" evidence="2">
    <location>
        <begin position="224"/>
        <end position="243"/>
    </location>
</feature>
<name>A0ABR3CWK8_9PEZI</name>
<dbReference type="EMBL" id="JAJVCZ030000001">
    <property type="protein sequence ID" value="KAL0265291.1"/>
    <property type="molecule type" value="Genomic_DNA"/>
</dbReference>
<feature type="region of interest" description="Disordered" evidence="1">
    <location>
        <begin position="432"/>
        <end position="506"/>
    </location>
</feature>
<dbReference type="RefSeq" id="XP_066638031.1">
    <property type="nucleotide sequence ID" value="XM_066772752.1"/>
</dbReference>
<feature type="region of interest" description="Disordered" evidence="1">
    <location>
        <begin position="541"/>
        <end position="561"/>
    </location>
</feature>
<feature type="compositionally biased region" description="Low complexity" evidence="1">
    <location>
        <begin position="358"/>
        <end position="368"/>
    </location>
</feature>
<feature type="region of interest" description="Disordered" evidence="1">
    <location>
        <begin position="289"/>
        <end position="377"/>
    </location>
</feature>
<accession>A0ABR3CWK8</accession>
<gene>
    <name evidence="3" type="ORF">SLS55_001256</name>
</gene>
<protein>
    <recommendedName>
        <fullName evidence="5">G-protein coupled receptors family 2 profile 2 domain-containing protein</fullName>
    </recommendedName>
</protein>
<keyword evidence="2" id="KW-0812">Transmembrane</keyword>
<feature type="compositionally biased region" description="Low complexity" evidence="1">
    <location>
        <begin position="573"/>
        <end position="586"/>
    </location>
</feature>